<organism evidence="6 7">
    <name type="scientific">Adineta steineri</name>
    <dbReference type="NCBI Taxonomy" id="433720"/>
    <lineage>
        <taxon>Eukaryota</taxon>
        <taxon>Metazoa</taxon>
        <taxon>Spiralia</taxon>
        <taxon>Gnathifera</taxon>
        <taxon>Rotifera</taxon>
        <taxon>Eurotatoria</taxon>
        <taxon>Bdelloidea</taxon>
        <taxon>Adinetida</taxon>
        <taxon>Adinetidae</taxon>
        <taxon>Adineta</taxon>
    </lineage>
</organism>
<dbReference type="AlphaFoldDB" id="A0A813PB31"/>
<feature type="repeat" description="NHL" evidence="2">
    <location>
        <begin position="393"/>
        <end position="423"/>
    </location>
</feature>
<keyword evidence="7" id="KW-1185">Reference proteome</keyword>
<dbReference type="Proteomes" id="UP000663832">
    <property type="component" value="Unassembled WGS sequence"/>
</dbReference>
<dbReference type="EMBL" id="CAJNOM010000004">
    <property type="protein sequence ID" value="CAF0747779.1"/>
    <property type="molecule type" value="Genomic_DNA"/>
</dbReference>
<feature type="repeat" description="NHL" evidence="2">
    <location>
        <begin position="440"/>
        <end position="479"/>
    </location>
</feature>
<accession>A0A813PB31</accession>
<dbReference type="CDD" id="cd19757">
    <property type="entry name" value="Bbox1"/>
    <property type="match status" value="1"/>
</dbReference>
<dbReference type="PROSITE" id="PS51125">
    <property type="entry name" value="NHL"/>
    <property type="match status" value="2"/>
</dbReference>
<evidence type="ECO:0000313" key="4">
    <source>
        <dbReference type="EMBL" id="CAF0730201.1"/>
    </source>
</evidence>
<dbReference type="InterPro" id="IPR050952">
    <property type="entry name" value="TRIM-NHL_E3_ligases"/>
</dbReference>
<gene>
    <name evidence="5" type="ORF">BJG266_LOCUS1652</name>
    <name evidence="6" type="ORF">QVE165_LOCUS1301</name>
    <name evidence="4" type="ORF">QVE165_LOCUS193</name>
</gene>
<keyword evidence="3" id="KW-0175">Coiled coil</keyword>
<dbReference type="InterPro" id="IPR001258">
    <property type="entry name" value="NHL_repeat"/>
</dbReference>
<reference evidence="6" key="1">
    <citation type="submission" date="2021-02" db="EMBL/GenBank/DDBJ databases">
        <authorList>
            <person name="Nowell W R."/>
        </authorList>
    </citation>
    <scope>NUCLEOTIDE SEQUENCE</scope>
</reference>
<evidence type="ECO:0000313" key="7">
    <source>
        <dbReference type="Proteomes" id="UP000663832"/>
    </source>
</evidence>
<dbReference type="PANTHER" id="PTHR24104:SF25">
    <property type="entry name" value="PROTEIN LIN-41"/>
    <property type="match status" value="1"/>
</dbReference>
<dbReference type="Proteomes" id="UP000663877">
    <property type="component" value="Unassembled WGS sequence"/>
</dbReference>
<feature type="coiled-coil region" evidence="3">
    <location>
        <begin position="107"/>
        <end position="148"/>
    </location>
</feature>
<dbReference type="GO" id="GO:0008270">
    <property type="term" value="F:zinc ion binding"/>
    <property type="evidence" value="ECO:0007669"/>
    <property type="project" value="UniProtKB-KW"/>
</dbReference>
<proteinExistence type="predicted"/>
<evidence type="ECO:0000256" key="1">
    <source>
        <dbReference type="ARBA" id="ARBA00022737"/>
    </source>
</evidence>
<dbReference type="Pfam" id="PF01436">
    <property type="entry name" value="NHL"/>
    <property type="match status" value="2"/>
</dbReference>
<comment type="caution">
    <text evidence="6">The sequence shown here is derived from an EMBL/GenBank/DDBJ whole genome shotgun (WGS) entry which is preliminary data.</text>
</comment>
<evidence type="ECO:0000256" key="2">
    <source>
        <dbReference type="PROSITE-ProRule" id="PRU00504"/>
    </source>
</evidence>
<dbReference type="Gene3D" id="2.120.10.30">
    <property type="entry name" value="TolB, C-terminal domain"/>
    <property type="match status" value="2"/>
</dbReference>
<evidence type="ECO:0000313" key="6">
    <source>
        <dbReference type="EMBL" id="CAF0747779.1"/>
    </source>
</evidence>
<dbReference type="SUPFAM" id="SSF101898">
    <property type="entry name" value="NHL repeat"/>
    <property type="match status" value="1"/>
</dbReference>
<dbReference type="EMBL" id="CAJNOI010000004">
    <property type="protein sequence ID" value="CAF0738013.1"/>
    <property type="molecule type" value="Genomic_DNA"/>
</dbReference>
<dbReference type="CDD" id="cd05819">
    <property type="entry name" value="NHL"/>
    <property type="match status" value="1"/>
</dbReference>
<dbReference type="PANTHER" id="PTHR24104">
    <property type="entry name" value="E3 UBIQUITIN-PROTEIN LIGASE NHLRC1-RELATED"/>
    <property type="match status" value="1"/>
</dbReference>
<protein>
    <submittedName>
        <fullName evidence="6">Uncharacterized protein</fullName>
    </submittedName>
</protein>
<sequence length="481" mass="53629">MATATAAGKARCVTCGKEKSTVRCDGCSQPFCINHFGHHRQELDKQLGEIEVNRDLFRKTLTDQSTKPENLTLMKQIDEWEQDSIAKIRQTANDARQLILQHSTKYLTDIEIKLNKLTEQLRESRAENDFFEADLQRWNKQLTQMNKELDKPSTIKIQHGSTPLINSIRVNISVSTHLPNLGIDAKWVQQGVTVAGGNGQGNANNQFSTPYSMYIDEDETMYIADRNNHRIVEWKRGAPNGQIVAGENGAGNQDNQLNHPRSVIVDKVNDCFIISDTDNRRVVRWPRQNGTSGQTIISNITCVGLAMDNEGHLYVCDHYKYEVTRWKMGDTNGIVVAGGNGEGNQLDQLKTPWSIFVDGDNSLYISEYANHRVMKWMKDAKEGIVVAGGQGQGNGPTQLSYPTGVVVDQLGNVYVVDNGNSRVMRWCRHATQGSIIVGDSKPGAGANQLSSPLDLSFDQQGNLYVVDHGNHRVQKFNIDST</sequence>
<name>A0A813PB31_9BILA</name>
<evidence type="ECO:0000313" key="5">
    <source>
        <dbReference type="EMBL" id="CAF0738013.1"/>
    </source>
</evidence>
<keyword evidence="1" id="KW-0677">Repeat</keyword>
<dbReference type="EMBL" id="CAJNOM010000001">
    <property type="protein sequence ID" value="CAF0730201.1"/>
    <property type="molecule type" value="Genomic_DNA"/>
</dbReference>
<evidence type="ECO:0000256" key="3">
    <source>
        <dbReference type="SAM" id="Coils"/>
    </source>
</evidence>
<dbReference type="OrthoDB" id="10006323at2759"/>
<dbReference type="InterPro" id="IPR011042">
    <property type="entry name" value="6-blade_b-propeller_TolB-like"/>
</dbReference>